<keyword evidence="4" id="KW-1185">Reference proteome</keyword>
<dbReference type="SMART" id="SM00448">
    <property type="entry name" value="REC"/>
    <property type="match status" value="1"/>
</dbReference>
<dbReference type="Pfam" id="PF00072">
    <property type="entry name" value="Response_reg"/>
    <property type="match status" value="1"/>
</dbReference>
<dbReference type="PANTHER" id="PTHR37299">
    <property type="entry name" value="TRANSCRIPTIONAL REGULATOR-RELATED"/>
    <property type="match status" value="1"/>
</dbReference>
<dbReference type="SUPFAM" id="SSF52172">
    <property type="entry name" value="CheY-like"/>
    <property type="match status" value="1"/>
</dbReference>
<evidence type="ECO:0000259" key="2">
    <source>
        <dbReference type="PROSITE" id="PS50110"/>
    </source>
</evidence>
<sequence length="236" mass="28155">MRIAVCDDEKYFVDNIIERIQAYGVEDVLPNKFDGYTDPCQLLNHFKMFDYDLVYLDIKMNDKCGVDVAKEIKRIKSNCIVIFVSSYDEYIHESYRVEAFQFLKKPVEEELFNLELKRAITKYKRLNKSFVFTTTIGNKLVKANNIIFLETSYGNYKLYTTNETYFGTCKSIADTKQELLDSHFYQLNRSIIINFKHVYTFTNEDITMSNKEILHITKKKRKDFKEKYFDYIDNEE</sequence>
<dbReference type="AlphaFoldDB" id="E7G9K7"/>
<dbReference type="InterPro" id="IPR001789">
    <property type="entry name" value="Sig_transdc_resp-reg_receiver"/>
</dbReference>
<feature type="modified residue" description="4-aspartylphosphate" evidence="1">
    <location>
        <position position="57"/>
    </location>
</feature>
<dbReference type="Proteomes" id="UP000003157">
    <property type="component" value="Unassembled WGS sequence"/>
</dbReference>
<dbReference type="STRING" id="100884.GCA_000269565_03294"/>
<organism evidence="3 4">
    <name type="scientific">Coprobacillus cateniformis</name>
    <dbReference type="NCBI Taxonomy" id="100884"/>
    <lineage>
        <taxon>Bacteria</taxon>
        <taxon>Bacillati</taxon>
        <taxon>Bacillota</taxon>
        <taxon>Erysipelotrichia</taxon>
        <taxon>Erysipelotrichales</taxon>
        <taxon>Coprobacillaceae</taxon>
        <taxon>Coprobacillus</taxon>
    </lineage>
</organism>
<evidence type="ECO:0000256" key="1">
    <source>
        <dbReference type="PROSITE-ProRule" id="PRU00169"/>
    </source>
</evidence>
<dbReference type="Pfam" id="PF04397">
    <property type="entry name" value="LytTR"/>
    <property type="match status" value="1"/>
</dbReference>
<accession>E7G9K7</accession>
<dbReference type="EMBL" id="ADKX01000026">
    <property type="protein sequence ID" value="EFW05301.1"/>
    <property type="molecule type" value="Genomic_DNA"/>
</dbReference>
<dbReference type="OrthoDB" id="1653482at2"/>
<dbReference type="GO" id="GO:0003677">
    <property type="term" value="F:DNA binding"/>
    <property type="evidence" value="ECO:0007669"/>
    <property type="project" value="InterPro"/>
</dbReference>
<evidence type="ECO:0000313" key="3">
    <source>
        <dbReference type="EMBL" id="EFW05301.1"/>
    </source>
</evidence>
<dbReference type="InterPro" id="IPR046947">
    <property type="entry name" value="LytR-like"/>
</dbReference>
<dbReference type="PANTHER" id="PTHR37299:SF1">
    <property type="entry name" value="STAGE 0 SPORULATION PROTEIN A HOMOLOG"/>
    <property type="match status" value="1"/>
</dbReference>
<feature type="domain" description="Response regulatory" evidence="2">
    <location>
        <begin position="2"/>
        <end position="120"/>
    </location>
</feature>
<reference evidence="3 4" key="1">
    <citation type="submission" date="2010-12" db="EMBL/GenBank/DDBJ databases">
        <title>The Genome Sequence of Coprobacillus sp. strain 29_1.</title>
        <authorList>
            <consortium name="The Broad Institute Genome Sequencing Platform"/>
            <person name="Earl A."/>
            <person name="Ward D."/>
            <person name="Feldgarden M."/>
            <person name="Gevers D."/>
            <person name="Daigneault M."/>
            <person name="Sibley C.D."/>
            <person name="White A."/>
            <person name="Strauss J."/>
            <person name="Allen-Vercoe E."/>
            <person name="Young S.K."/>
            <person name="Zeng Q."/>
            <person name="Gargeya S."/>
            <person name="Fitzgerald M."/>
            <person name="Haas B."/>
            <person name="Abouelleil A."/>
            <person name="Alvarado L."/>
            <person name="Arachchi H.M."/>
            <person name="Berlin A."/>
            <person name="Brown A."/>
            <person name="Chapman S.B."/>
            <person name="Chen Z."/>
            <person name="Dunbar C."/>
            <person name="Freedman E."/>
            <person name="Gearin G."/>
            <person name="Gellesch M."/>
            <person name="Goldberg J."/>
            <person name="Griggs A."/>
            <person name="Gujja S."/>
            <person name="Heilman E."/>
            <person name="Heiman D."/>
            <person name="Howarth C."/>
            <person name="Larson L."/>
            <person name="Lui A."/>
            <person name="MacDonald P.J.P."/>
            <person name="Mehta T."/>
            <person name="Montmayeur A."/>
            <person name="Murphy C."/>
            <person name="Neiman D."/>
            <person name="Pearson M."/>
            <person name="Priest M."/>
            <person name="Roberts A."/>
            <person name="Saif S."/>
            <person name="Shea T."/>
            <person name="Shenoy N."/>
            <person name="Sisk P."/>
            <person name="Stolte C."/>
            <person name="Sykes S."/>
            <person name="White J."/>
            <person name="Yandava C."/>
            <person name="Nusbaum C."/>
            <person name="Birren B."/>
        </authorList>
    </citation>
    <scope>NUCLEOTIDE SEQUENCE [LARGE SCALE GENOMIC DNA]</scope>
    <source>
        <strain evidence="3 4">29_1</strain>
    </source>
</reference>
<comment type="caution">
    <text evidence="3">The sequence shown here is derived from an EMBL/GenBank/DDBJ whole genome shotgun (WGS) entry which is preliminary data.</text>
</comment>
<dbReference type="Gene3D" id="2.40.50.1020">
    <property type="entry name" value="LytTr DNA-binding domain"/>
    <property type="match status" value="1"/>
</dbReference>
<dbReference type="InterPro" id="IPR011006">
    <property type="entry name" value="CheY-like_superfamily"/>
</dbReference>
<dbReference type="HOGENOM" id="CLU_000445_14_2_9"/>
<dbReference type="GeneID" id="78231061"/>
<keyword evidence="1" id="KW-0597">Phosphoprotein</keyword>
<dbReference type="Gene3D" id="3.40.50.2300">
    <property type="match status" value="1"/>
</dbReference>
<dbReference type="InterPro" id="IPR007492">
    <property type="entry name" value="LytTR_DNA-bd_dom"/>
</dbReference>
<protein>
    <recommendedName>
        <fullName evidence="2">Response regulatory domain-containing protein</fullName>
    </recommendedName>
</protein>
<dbReference type="PROSITE" id="PS50110">
    <property type="entry name" value="RESPONSE_REGULATORY"/>
    <property type="match status" value="1"/>
</dbReference>
<dbReference type="SMART" id="SM00850">
    <property type="entry name" value="LytTR"/>
    <property type="match status" value="1"/>
</dbReference>
<dbReference type="eggNOG" id="COG3279">
    <property type="taxonomic scope" value="Bacteria"/>
</dbReference>
<dbReference type="GO" id="GO:0000156">
    <property type="term" value="F:phosphorelay response regulator activity"/>
    <property type="evidence" value="ECO:0007669"/>
    <property type="project" value="InterPro"/>
</dbReference>
<name>E7G9K7_9FIRM</name>
<evidence type="ECO:0000313" key="4">
    <source>
        <dbReference type="Proteomes" id="UP000003157"/>
    </source>
</evidence>
<proteinExistence type="predicted"/>
<gene>
    <name evidence="3" type="ORF">HMPREF9488_01446</name>
</gene>
<dbReference type="RefSeq" id="WP_008788561.1">
    <property type="nucleotide sequence ID" value="NZ_AKCB01000003.1"/>
</dbReference>